<name>X0W456_9ZZZZ</name>
<comment type="caution">
    <text evidence="1">The sequence shown here is derived from an EMBL/GenBank/DDBJ whole genome shotgun (WGS) entry which is preliminary data.</text>
</comment>
<accession>X0W456</accession>
<feature type="non-terminal residue" evidence="1">
    <location>
        <position position="129"/>
    </location>
</feature>
<reference evidence="1" key="1">
    <citation type="journal article" date="2014" name="Front. Microbiol.">
        <title>High frequency of phylogenetically diverse reductive dehalogenase-homologous genes in deep subseafloor sedimentary metagenomes.</title>
        <authorList>
            <person name="Kawai M."/>
            <person name="Futagami T."/>
            <person name="Toyoda A."/>
            <person name="Takaki Y."/>
            <person name="Nishi S."/>
            <person name="Hori S."/>
            <person name="Arai W."/>
            <person name="Tsubouchi T."/>
            <person name="Morono Y."/>
            <person name="Uchiyama I."/>
            <person name="Ito T."/>
            <person name="Fujiyama A."/>
            <person name="Inagaki F."/>
            <person name="Takami H."/>
        </authorList>
    </citation>
    <scope>NUCLEOTIDE SEQUENCE</scope>
    <source>
        <strain evidence="1">Expedition CK06-06</strain>
    </source>
</reference>
<gene>
    <name evidence="1" type="ORF">S01H1_54542</name>
</gene>
<sequence>MSKIIDDLGYRIKIPNEELLAITLVDNGVDPYKKMKKTTLQHKVVNEYKRRLIVNISAFMRKSSKNARYVSKKLKLRKKTSTIKNKKQAIKDQLQKINWKKLDNLYKQILQVGRTKKISFPKSKKTKRK</sequence>
<organism evidence="1">
    <name type="scientific">marine sediment metagenome</name>
    <dbReference type="NCBI Taxonomy" id="412755"/>
    <lineage>
        <taxon>unclassified sequences</taxon>
        <taxon>metagenomes</taxon>
        <taxon>ecological metagenomes</taxon>
    </lineage>
</organism>
<protein>
    <submittedName>
        <fullName evidence="1">Uncharacterized protein</fullName>
    </submittedName>
</protein>
<dbReference type="AlphaFoldDB" id="X0W456"/>
<proteinExistence type="predicted"/>
<dbReference type="EMBL" id="BARS01035400">
    <property type="protein sequence ID" value="GAG18097.1"/>
    <property type="molecule type" value="Genomic_DNA"/>
</dbReference>
<evidence type="ECO:0000313" key="1">
    <source>
        <dbReference type="EMBL" id="GAG18097.1"/>
    </source>
</evidence>